<evidence type="ECO:0000313" key="1">
    <source>
        <dbReference type="EMBL" id="MBD3326747.1"/>
    </source>
</evidence>
<proteinExistence type="predicted"/>
<evidence type="ECO:0000313" key="2">
    <source>
        <dbReference type="Proteomes" id="UP000649604"/>
    </source>
</evidence>
<dbReference type="Proteomes" id="UP000649604">
    <property type="component" value="Unassembled WGS sequence"/>
</dbReference>
<protein>
    <submittedName>
        <fullName evidence="1">Radical SAM family RiPP maturation amino acid epimerase</fullName>
    </submittedName>
</protein>
<dbReference type="InterPro" id="IPR030950">
    <property type="entry name" value="rSAM_PoyD"/>
</dbReference>
<dbReference type="NCBIfam" id="TIGR04517">
    <property type="entry name" value="rSAM_PoyD"/>
    <property type="match status" value="1"/>
</dbReference>
<reference evidence="1" key="1">
    <citation type="submission" date="2019-11" db="EMBL/GenBank/DDBJ databases">
        <title>Microbial mats filling the niche in hypersaline microbial mats.</title>
        <authorList>
            <person name="Wong H.L."/>
            <person name="Macleod F.I."/>
            <person name="White R.A. III"/>
            <person name="Burns B.P."/>
        </authorList>
    </citation>
    <scope>NUCLEOTIDE SEQUENCE</scope>
    <source>
        <strain evidence="1">Rbin_158</strain>
    </source>
</reference>
<gene>
    <name evidence="1" type="ORF">GF339_19340</name>
</gene>
<comment type="caution">
    <text evidence="1">The sequence shown here is derived from an EMBL/GenBank/DDBJ whole genome shotgun (WGS) entry which is preliminary data.</text>
</comment>
<organism evidence="1 2">
    <name type="scientific">candidate division KSB3 bacterium</name>
    <dbReference type="NCBI Taxonomy" id="2044937"/>
    <lineage>
        <taxon>Bacteria</taxon>
        <taxon>candidate division KSB3</taxon>
    </lineage>
</organism>
<accession>A0A9D5JYS5</accession>
<sequence length="526" mass="60054">MKSMPIDLTSTGESIVVQQSHMHSHSGRPQETLEIPQTYAELLRRFSDQELQEIAQIKRVFEWVQGDPAFCQAVDTGQLPPAMRERLERIGIAFDLEHLAILWKSPERVRQYVEACRTGSVEELPQAILDEVASYPLFEHWMRFISLKQAYEKRVRRQILPVPQHPQFDAWRSRRIASVRSELGFYGYTINHPILSFELSDGCSVGCWFCAFATRKLTQNLEYADAKDFFQRVAQSCVSLFGKAQAAQAMLYCGTEPHDNPGYLQFVKDYTAITGSPPFTSTAVAHDPPWLREVIAFYRQGPYAALRISVLSKAMLLKIHDLYSSDELRDVELLMQMKDHVRPKVASGRILKEEEGLRARQDGHYLDGGAVPQGSIECMSGFLINMVNRTMQVISPCYSSAKWPYGYRIFDETSFHDADDFPQAIDRLITRSMPENPNADMPMRFRDDLVYRPHADGFDLLSPNQVHHFRGKALYGHVGDCIAGNTLTYTELCDHMLETAHFNLVTVIALIKKLFDSGLLDEVYRP</sequence>
<name>A0A9D5JYS5_9BACT</name>
<dbReference type="AlphaFoldDB" id="A0A9D5JYS5"/>
<dbReference type="EMBL" id="WJJP01000630">
    <property type="protein sequence ID" value="MBD3326747.1"/>
    <property type="molecule type" value="Genomic_DNA"/>
</dbReference>